<dbReference type="Proteomes" id="UP000246115">
    <property type="component" value="Chromosome"/>
</dbReference>
<evidence type="ECO:0000313" key="1">
    <source>
        <dbReference type="EMBL" id="AXQ77772.1"/>
    </source>
</evidence>
<reference evidence="1" key="4">
    <citation type="journal article" date="2019" name="Int. J. Syst. Evol. Microbiol.">
        <title>Streptococcus chenjunshii sp. nov. isolated from feces of Tibetan antelopes.</title>
        <authorList>
            <person name="Tian Z."/>
            <person name="Lu S."/>
            <person name="Jin D."/>
            <person name="Yang J."/>
            <person name="Pu J."/>
            <person name="Lai X.H."/>
            <person name="Bai X.N."/>
            <person name="Wu X.M."/>
            <person name="Li J."/>
            <person name="Wang S."/>
            <person name="Xu J."/>
        </authorList>
    </citation>
    <scope>NUCLEOTIDE SEQUENCE</scope>
    <source>
        <strain evidence="1">Z15</strain>
    </source>
</reference>
<dbReference type="KEGG" id="schj:DDV21_001125"/>
<dbReference type="Proteomes" id="UP000262901">
    <property type="component" value="Unassembled WGS sequence"/>
</dbReference>
<dbReference type="EMBL" id="QVQY01000025">
    <property type="protein sequence ID" value="RFU50494.1"/>
    <property type="molecule type" value="Genomic_DNA"/>
</dbReference>
<evidence type="ECO:0000313" key="4">
    <source>
        <dbReference type="Proteomes" id="UP000246115"/>
    </source>
</evidence>
<gene>
    <name evidence="1" type="ORF">DDV21_001125</name>
    <name evidence="2" type="ORF">DDV22_08460</name>
    <name evidence="3" type="ORF">DDV23_08300</name>
</gene>
<sequence>MEQCYVALLSDEERLRFDWFYFYSEHKAGSNANKLDCLRAMTRKKGYAFVGNHNIEVIYEYYGL</sequence>
<dbReference type="AlphaFoldDB" id="A0A372KK87"/>
<evidence type="ECO:0000313" key="5">
    <source>
        <dbReference type="Proteomes" id="UP000262901"/>
    </source>
</evidence>
<accession>A0A372KK87</accession>
<organism evidence="3 5">
    <name type="scientific">Streptococcus chenjunshii</name>
    <dbReference type="NCBI Taxonomy" id="2173853"/>
    <lineage>
        <taxon>Bacteria</taxon>
        <taxon>Bacillati</taxon>
        <taxon>Bacillota</taxon>
        <taxon>Bacilli</taxon>
        <taxon>Lactobacillales</taxon>
        <taxon>Streptococcaceae</taxon>
        <taxon>Streptococcus</taxon>
    </lineage>
</organism>
<reference evidence="4" key="3">
    <citation type="submission" date="2018-08" db="EMBL/GenBank/DDBJ databases">
        <title>Streptococcus chenjunshii sp. nov., isolated from stools sample of the Tibetan antelope in the Qinghai-Tibet plateau, China.</title>
        <authorList>
            <person name="Tian Z."/>
        </authorList>
    </citation>
    <scope>NUCLEOTIDE SEQUENCE [LARGE SCALE GENOMIC DNA]</scope>
    <source>
        <strain evidence="4">Z15</strain>
    </source>
</reference>
<reference evidence="2 6" key="1">
    <citation type="submission" date="2018-08" db="EMBL/GenBank/DDBJ databases">
        <title>Draft genome of Streptococcus sp .nov. Z2.</title>
        <authorList>
            <person name="Tian Z."/>
        </authorList>
    </citation>
    <scope>NUCLEOTIDE SEQUENCE [LARGE SCALE GENOMIC DNA]</scope>
    <source>
        <strain evidence="2 6">Z2</strain>
    </source>
</reference>
<proteinExistence type="predicted"/>
<evidence type="ECO:0000313" key="2">
    <source>
        <dbReference type="EMBL" id="RFU50494.1"/>
    </source>
</evidence>
<keyword evidence="6" id="KW-1185">Reference proteome</keyword>
<accession>A0A346N9S7</accession>
<reference evidence="3 5" key="2">
    <citation type="submission" date="2018-08" db="EMBL/GenBank/DDBJ databases">
        <title>Draft genome of Streptococcus sp. nov. Z1.</title>
        <authorList>
            <person name="Tian Z."/>
        </authorList>
    </citation>
    <scope>NUCLEOTIDE SEQUENCE [LARGE SCALE GENOMIC DNA]</scope>
    <source>
        <strain evidence="3">Z1</strain>
        <strain evidence="5">Z1(2018)</strain>
    </source>
</reference>
<protein>
    <submittedName>
        <fullName evidence="3">Uncharacterized protein</fullName>
    </submittedName>
</protein>
<evidence type="ECO:0000313" key="6">
    <source>
        <dbReference type="Proteomes" id="UP000264056"/>
    </source>
</evidence>
<dbReference type="EMBL" id="CP031733">
    <property type="protein sequence ID" value="AXQ77772.1"/>
    <property type="molecule type" value="Genomic_DNA"/>
</dbReference>
<name>A0A372KK87_9STRE</name>
<evidence type="ECO:0000313" key="3">
    <source>
        <dbReference type="EMBL" id="RFU52722.1"/>
    </source>
</evidence>
<dbReference type="EMBL" id="QVQZ01000021">
    <property type="protein sequence ID" value="RFU52722.1"/>
    <property type="molecule type" value="Genomic_DNA"/>
</dbReference>
<dbReference type="RefSeq" id="WP_116878632.1">
    <property type="nucleotide sequence ID" value="NZ_CP031733.1"/>
</dbReference>
<dbReference type="Proteomes" id="UP000264056">
    <property type="component" value="Unassembled WGS sequence"/>
</dbReference>